<dbReference type="InterPro" id="IPR013087">
    <property type="entry name" value="Znf_C2H2_type"/>
</dbReference>
<keyword evidence="7" id="KW-0832">Ubl conjugation</keyword>
<dbReference type="InterPro" id="IPR036236">
    <property type="entry name" value="Znf_C2H2_sf"/>
</dbReference>
<dbReference type="STRING" id="6573.A0A210R2H4"/>
<dbReference type="FunFam" id="3.30.160.60:FF:000106">
    <property type="entry name" value="B-cell lymphoma/leukemia 11A isoform X2"/>
    <property type="match status" value="1"/>
</dbReference>
<dbReference type="Pfam" id="PF00096">
    <property type="entry name" value="zf-C2H2"/>
    <property type="match status" value="4"/>
</dbReference>
<feature type="compositionally biased region" description="Basic and acidic residues" evidence="12">
    <location>
        <begin position="621"/>
        <end position="630"/>
    </location>
</feature>
<feature type="region of interest" description="Disordered" evidence="12">
    <location>
        <begin position="190"/>
        <end position="312"/>
    </location>
</feature>
<evidence type="ECO:0000256" key="1">
    <source>
        <dbReference type="ARBA" id="ARBA00004123"/>
    </source>
</evidence>
<feature type="compositionally biased region" description="Low complexity" evidence="12">
    <location>
        <begin position="245"/>
        <end position="260"/>
    </location>
</feature>
<keyword evidence="3" id="KW-0479">Metal-binding</keyword>
<feature type="region of interest" description="Disordered" evidence="12">
    <location>
        <begin position="510"/>
        <end position="637"/>
    </location>
</feature>
<sequence length="964" mass="107599">MSRRKQGRPQQRKALDSLEQENDLLLCGECQTSFPLQDILKFIRHKVNKCSKKIVDVLDSPEYEDGPHSDSEHCGSITSKRTSISAPISLKEAIENNKSPRSSLDSLGSLKDVRIKEENGHSPMEEDKLFEQKLSRSPLKPRKVVDAESNTTNTEPSKFVCDSCRSTFGSAWSLLQHAQKEHGMRIYTTSLDKQQKYPEQPHKKERDERNQRDHIQHDHSREHRDHREHRHHDKHNSSPSNHRSQQTSHLPQQQQAPQHQPKQRDEQRDTPLLCQSHDPHRTPPSASSVGSADSGSHLLQDGGHHLLPPHPSPHSSPFLFKFPFDRPPPLSPGLPFCRPPNLGLDFPIDPSLQRSFVGFPPMFDGGPSPPFPNLFERPRQSPVGIDNQLESYYSQRLRQLASSTSGSPSPVRKQTPPFSQPGPSPTTFPPVTPPSSLSSDMEKPQHGSGSITPPAKLKSCEFCGKSFRFQSNLIVHRRSHTGEKPFKCPLCPHACTQQSKLKRHMKTHMNKSPLSMSNASNMSNDGSLASGSSTPDSSKRFMDDEDDEEEEEEEENEEEMEEEEEIGLGMEEEAYKNGFKDNFKDGFKDGFNPPKKLEINSSPKSSELAARLLEPACSPGHQEHPKEPERASPYTDKTSLLSEVMKNTGLTNFPAYNEAFKQAMAERVTSPVGGQEEQTSENCSNNSSNSSQDDMKEDSLKKSSSDSDSEAPCCKRIKNEPIDPSSFPTNNMENHHIYSLWGSMGFPAPPPQDFYHLSLPGMQFDCAGPNHNGYSPSTPESAMKSFNAQTPPKAGPSTPVSGDAAHMRKDRTRNDTCEFCGKIFKNCSNLTVHRRSHTGEKPYKCILCNYACAQSSKLTRHMKTHGRIGKDVYKCKFCLMPFSVPSTLEKHMRKCVENRTPGLIRETDSDSTSSNATTPTLNCQPGILQESSMDRSSANVPLNCAPGILQDTSLDKNSSSTPNL</sequence>
<feature type="domain" description="C2H2-type" evidence="13">
    <location>
        <begin position="486"/>
        <end position="513"/>
    </location>
</feature>
<dbReference type="GO" id="GO:0008270">
    <property type="term" value="F:zinc ion binding"/>
    <property type="evidence" value="ECO:0007669"/>
    <property type="project" value="UniProtKB-KW"/>
</dbReference>
<dbReference type="InterPro" id="IPR051497">
    <property type="entry name" value="Dev/Hematopoietic_TF"/>
</dbReference>
<gene>
    <name evidence="14" type="ORF">KP79_PYT09609</name>
</gene>
<feature type="compositionally biased region" description="Basic and acidic residues" evidence="12">
    <location>
        <begin position="693"/>
        <end position="705"/>
    </location>
</feature>
<feature type="domain" description="C2H2-type" evidence="13">
    <location>
        <begin position="843"/>
        <end position="865"/>
    </location>
</feature>
<evidence type="ECO:0000256" key="4">
    <source>
        <dbReference type="ARBA" id="ARBA00022737"/>
    </source>
</evidence>
<evidence type="ECO:0000256" key="10">
    <source>
        <dbReference type="ARBA" id="ARBA00023242"/>
    </source>
</evidence>
<evidence type="ECO:0000313" key="15">
    <source>
        <dbReference type="Proteomes" id="UP000242188"/>
    </source>
</evidence>
<feature type="region of interest" description="Disordered" evidence="12">
    <location>
        <begin position="359"/>
        <end position="381"/>
    </location>
</feature>
<accession>A0A210R2H4</accession>
<feature type="compositionally biased region" description="Basic and acidic residues" evidence="12">
    <location>
        <begin position="573"/>
        <end position="588"/>
    </location>
</feature>
<keyword evidence="2" id="KW-1017">Isopeptide bond</keyword>
<feature type="region of interest" description="Disordered" evidence="12">
    <location>
        <begin position="666"/>
        <end position="729"/>
    </location>
</feature>
<keyword evidence="5 11" id="KW-0863">Zinc-finger</keyword>
<dbReference type="PANTHER" id="PTHR45993:SF6">
    <property type="entry name" value="C2H2-TYPE DOMAIN-CONTAINING PROTEIN"/>
    <property type="match status" value="1"/>
</dbReference>
<feature type="compositionally biased region" description="Pro residues" evidence="12">
    <location>
        <begin position="418"/>
        <end position="433"/>
    </location>
</feature>
<feature type="region of interest" description="Disordered" evidence="12">
    <location>
        <begin position="902"/>
        <end position="926"/>
    </location>
</feature>
<evidence type="ECO:0000256" key="8">
    <source>
        <dbReference type="ARBA" id="ARBA00023015"/>
    </source>
</evidence>
<dbReference type="GO" id="GO:0003700">
    <property type="term" value="F:DNA-binding transcription factor activity"/>
    <property type="evidence" value="ECO:0007669"/>
    <property type="project" value="TreeGrafter"/>
</dbReference>
<dbReference type="FunFam" id="3.30.160.60:FF:001175">
    <property type="entry name" value="Zinc finger, C2H2 type"/>
    <property type="match status" value="1"/>
</dbReference>
<evidence type="ECO:0000256" key="3">
    <source>
        <dbReference type="ARBA" id="ARBA00022723"/>
    </source>
</evidence>
<evidence type="ECO:0000256" key="12">
    <source>
        <dbReference type="SAM" id="MobiDB-lite"/>
    </source>
</evidence>
<dbReference type="PROSITE" id="PS50157">
    <property type="entry name" value="ZINC_FINGER_C2H2_2"/>
    <property type="match status" value="5"/>
</dbReference>
<dbReference type="GO" id="GO:0000978">
    <property type="term" value="F:RNA polymerase II cis-regulatory region sequence-specific DNA binding"/>
    <property type="evidence" value="ECO:0007669"/>
    <property type="project" value="TreeGrafter"/>
</dbReference>
<feature type="domain" description="C2H2-type" evidence="13">
    <location>
        <begin position="815"/>
        <end position="842"/>
    </location>
</feature>
<dbReference type="InterPro" id="IPR057448">
    <property type="entry name" value="BCL-11A_Znf_CCHC"/>
</dbReference>
<reference evidence="14 15" key="1">
    <citation type="journal article" date="2017" name="Nat. Ecol. Evol.">
        <title>Scallop genome provides insights into evolution of bilaterian karyotype and development.</title>
        <authorList>
            <person name="Wang S."/>
            <person name="Zhang J."/>
            <person name="Jiao W."/>
            <person name="Li J."/>
            <person name="Xun X."/>
            <person name="Sun Y."/>
            <person name="Guo X."/>
            <person name="Huan P."/>
            <person name="Dong B."/>
            <person name="Zhang L."/>
            <person name="Hu X."/>
            <person name="Sun X."/>
            <person name="Wang J."/>
            <person name="Zhao C."/>
            <person name="Wang Y."/>
            <person name="Wang D."/>
            <person name="Huang X."/>
            <person name="Wang R."/>
            <person name="Lv J."/>
            <person name="Li Y."/>
            <person name="Zhang Z."/>
            <person name="Liu B."/>
            <person name="Lu W."/>
            <person name="Hui Y."/>
            <person name="Liang J."/>
            <person name="Zhou Z."/>
            <person name="Hou R."/>
            <person name="Li X."/>
            <person name="Liu Y."/>
            <person name="Li H."/>
            <person name="Ning X."/>
            <person name="Lin Y."/>
            <person name="Zhao L."/>
            <person name="Xing Q."/>
            <person name="Dou J."/>
            <person name="Li Y."/>
            <person name="Mao J."/>
            <person name="Guo H."/>
            <person name="Dou H."/>
            <person name="Li T."/>
            <person name="Mu C."/>
            <person name="Jiang W."/>
            <person name="Fu Q."/>
            <person name="Fu X."/>
            <person name="Miao Y."/>
            <person name="Liu J."/>
            <person name="Yu Q."/>
            <person name="Li R."/>
            <person name="Liao H."/>
            <person name="Li X."/>
            <person name="Kong Y."/>
            <person name="Jiang Z."/>
            <person name="Chourrout D."/>
            <person name="Li R."/>
            <person name="Bao Z."/>
        </authorList>
    </citation>
    <scope>NUCLEOTIDE SEQUENCE [LARGE SCALE GENOMIC DNA]</scope>
    <source>
        <strain evidence="14 15">PY_sf001</strain>
    </source>
</reference>
<feature type="compositionally biased region" description="Basic and acidic residues" evidence="12">
    <location>
        <begin position="193"/>
        <end position="225"/>
    </location>
</feature>
<feature type="compositionally biased region" description="Low complexity" evidence="12">
    <location>
        <begin position="285"/>
        <end position="301"/>
    </location>
</feature>
<feature type="compositionally biased region" description="Polar residues" evidence="12">
    <location>
        <begin position="397"/>
        <end position="408"/>
    </location>
</feature>
<keyword evidence="10" id="KW-0539">Nucleus</keyword>
<evidence type="ECO:0000256" key="7">
    <source>
        <dbReference type="ARBA" id="ARBA00022843"/>
    </source>
</evidence>
<keyword evidence="15" id="KW-1185">Reference proteome</keyword>
<dbReference type="GO" id="GO:0005634">
    <property type="term" value="C:nucleus"/>
    <property type="evidence" value="ECO:0007669"/>
    <property type="project" value="UniProtKB-SubCell"/>
</dbReference>
<feature type="domain" description="C2H2-type" evidence="13">
    <location>
        <begin position="873"/>
        <end position="901"/>
    </location>
</feature>
<dbReference type="SUPFAM" id="SSF57667">
    <property type="entry name" value="beta-beta-alpha zinc fingers"/>
    <property type="match status" value="2"/>
</dbReference>
<organism evidence="14 15">
    <name type="scientific">Mizuhopecten yessoensis</name>
    <name type="common">Japanese scallop</name>
    <name type="synonym">Patinopecten yessoensis</name>
    <dbReference type="NCBI Taxonomy" id="6573"/>
    <lineage>
        <taxon>Eukaryota</taxon>
        <taxon>Metazoa</taxon>
        <taxon>Spiralia</taxon>
        <taxon>Lophotrochozoa</taxon>
        <taxon>Mollusca</taxon>
        <taxon>Bivalvia</taxon>
        <taxon>Autobranchia</taxon>
        <taxon>Pteriomorphia</taxon>
        <taxon>Pectinida</taxon>
        <taxon>Pectinoidea</taxon>
        <taxon>Pectinidae</taxon>
        <taxon>Mizuhopecten</taxon>
    </lineage>
</organism>
<evidence type="ECO:0000256" key="6">
    <source>
        <dbReference type="ARBA" id="ARBA00022833"/>
    </source>
</evidence>
<dbReference type="EMBL" id="NEDP02000764">
    <property type="protein sequence ID" value="OWF55105.1"/>
    <property type="molecule type" value="Genomic_DNA"/>
</dbReference>
<dbReference type="AlphaFoldDB" id="A0A210R2H4"/>
<feature type="compositionally biased region" description="Low complexity" evidence="12">
    <location>
        <begin position="675"/>
        <end position="692"/>
    </location>
</feature>
<protein>
    <submittedName>
        <fullName evidence="14">B-cell lymphoma/leukemia 11A</fullName>
    </submittedName>
</protein>
<dbReference type="Proteomes" id="UP000242188">
    <property type="component" value="Unassembled WGS sequence"/>
</dbReference>
<feature type="domain" description="C2H2-type" evidence="13">
    <location>
        <begin position="458"/>
        <end position="485"/>
    </location>
</feature>
<feature type="compositionally biased region" description="Polar residues" evidence="12">
    <location>
        <begin position="775"/>
        <end position="790"/>
    </location>
</feature>
<comment type="caution">
    <text evidence="14">The sequence shown here is derived from an EMBL/GenBank/DDBJ whole genome shotgun (WGS) entry which is preliminary data.</text>
</comment>
<evidence type="ECO:0000256" key="9">
    <source>
        <dbReference type="ARBA" id="ARBA00023163"/>
    </source>
</evidence>
<name>A0A210R2H4_MIZYE</name>
<feature type="region of interest" description="Disordered" evidence="12">
    <location>
        <begin position="397"/>
        <end position="455"/>
    </location>
</feature>
<feature type="region of interest" description="Disordered" evidence="12">
    <location>
        <begin position="775"/>
        <end position="808"/>
    </location>
</feature>
<dbReference type="Gene3D" id="3.30.160.60">
    <property type="entry name" value="Classic Zinc Finger"/>
    <property type="match status" value="4"/>
</dbReference>
<dbReference type="OrthoDB" id="10046198at2759"/>
<dbReference type="SMART" id="SM00355">
    <property type="entry name" value="ZnF_C2H2"/>
    <property type="match status" value="6"/>
</dbReference>
<dbReference type="Pfam" id="PF25491">
    <property type="entry name" value="CCHC_BCL-11A"/>
    <property type="match status" value="1"/>
</dbReference>
<feature type="compositionally biased region" description="Acidic residues" evidence="12">
    <location>
        <begin position="543"/>
        <end position="572"/>
    </location>
</feature>
<evidence type="ECO:0000256" key="2">
    <source>
        <dbReference type="ARBA" id="ARBA00022499"/>
    </source>
</evidence>
<feature type="compositionally biased region" description="Low complexity" evidence="12">
    <location>
        <begin position="910"/>
        <end position="920"/>
    </location>
</feature>
<evidence type="ECO:0000259" key="13">
    <source>
        <dbReference type="PROSITE" id="PS50157"/>
    </source>
</evidence>
<keyword evidence="9" id="KW-0804">Transcription</keyword>
<comment type="subcellular location">
    <subcellularLocation>
        <location evidence="1">Nucleus</location>
    </subcellularLocation>
</comment>
<evidence type="ECO:0000256" key="5">
    <source>
        <dbReference type="ARBA" id="ARBA00022771"/>
    </source>
</evidence>
<evidence type="ECO:0000256" key="11">
    <source>
        <dbReference type="PROSITE-ProRule" id="PRU00042"/>
    </source>
</evidence>
<keyword evidence="4" id="KW-0677">Repeat</keyword>
<dbReference type="PROSITE" id="PS00028">
    <property type="entry name" value="ZINC_FINGER_C2H2_1"/>
    <property type="match status" value="5"/>
</dbReference>
<dbReference type="PANTHER" id="PTHR45993">
    <property type="entry name" value="B-CELL LYMPHOMA/LEUKEMIA 11"/>
    <property type="match status" value="1"/>
</dbReference>
<dbReference type="FunFam" id="3.30.160.60:FF:000037">
    <property type="entry name" value="B-cell lymphoma/leukemia 11A isoform X1"/>
    <property type="match status" value="2"/>
</dbReference>
<dbReference type="GO" id="GO:0006357">
    <property type="term" value="P:regulation of transcription by RNA polymerase II"/>
    <property type="evidence" value="ECO:0007669"/>
    <property type="project" value="TreeGrafter"/>
</dbReference>
<evidence type="ECO:0000313" key="14">
    <source>
        <dbReference type="EMBL" id="OWF55105.1"/>
    </source>
</evidence>
<proteinExistence type="predicted"/>
<feature type="compositionally biased region" description="Polar residues" evidence="12">
    <location>
        <begin position="510"/>
        <end position="536"/>
    </location>
</feature>
<keyword evidence="8" id="KW-0805">Transcription regulation</keyword>
<keyword evidence="6" id="KW-0862">Zinc</keyword>